<keyword evidence="1" id="KW-1133">Transmembrane helix</keyword>
<gene>
    <name evidence="2" type="ORF">KSP40_PGU019091</name>
</gene>
<keyword evidence="1" id="KW-0472">Membrane</keyword>
<keyword evidence="1" id="KW-0812">Transmembrane</keyword>
<sequence length="85" mass="10336">MRPAFMRERSLSSFCQYFRALLYLWVALVLGTKNLWWKVPLRTRLIIQRALRCFGFRVLDLRICKQFKLTSYMILYAQLYYSLSV</sequence>
<reference evidence="2 3" key="1">
    <citation type="journal article" date="2022" name="Nat. Plants">
        <title>Genomes of leafy and leafless Platanthera orchids illuminate the evolution of mycoheterotrophy.</title>
        <authorList>
            <person name="Li M.H."/>
            <person name="Liu K.W."/>
            <person name="Li Z."/>
            <person name="Lu H.C."/>
            <person name="Ye Q.L."/>
            <person name="Zhang D."/>
            <person name="Wang J.Y."/>
            <person name="Li Y.F."/>
            <person name="Zhong Z.M."/>
            <person name="Liu X."/>
            <person name="Yu X."/>
            <person name="Liu D.K."/>
            <person name="Tu X.D."/>
            <person name="Liu B."/>
            <person name="Hao Y."/>
            <person name="Liao X.Y."/>
            <person name="Jiang Y.T."/>
            <person name="Sun W.H."/>
            <person name="Chen J."/>
            <person name="Chen Y.Q."/>
            <person name="Ai Y."/>
            <person name="Zhai J.W."/>
            <person name="Wu S.S."/>
            <person name="Zhou Z."/>
            <person name="Hsiao Y.Y."/>
            <person name="Wu W.L."/>
            <person name="Chen Y.Y."/>
            <person name="Lin Y.F."/>
            <person name="Hsu J.L."/>
            <person name="Li C.Y."/>
            <person name="Wang Z.W."/>
            <person name="Zhao X."/>
            <person name="Zhong W.Y."/>
            <person name="Ma X.K."/>
            <person name="Ma L."/>
            <person name="Huang J."/>
            <person name="Chen G.Z."/>
            <person name="Huang M.Z."/>
            <person name="Huang L."/>
            <person name="Peng D.H."/>
            <person name="Luo Y.B."/>
            <person name="Zou S.Q."/>
            <person name="Chen S.P."/>
            <person name="Lan S."/>
            <person name="Tsai W.C."/>
            <person name="Van de Peer Y."/>
            <person name="Liu Z.J."/>
        </authorList>
    </citation>
    <scope>NUCLEOTIDE SEQUENCE [LARGE SCALE GENOMIC DNA]</scope>
    <source>
        <strain evidence="2">Lor288</strain>
    </source>
</reference>
<proteinExistence type="predicted"/>
<keyword evidence="3" id="KW-1185">Reference proteome</keyword>
<accession>A0ABR2MDX9</accession>
<evidence type="ECO:0000313" key="2">
    <source>
        <dbReference type="EMBL" id="KAK8961760.1"/>
    </source>
</evidence>
<protein>
    <submittedName>
        <fullName evidence="2">Uncharacterized protein</fullName>
    </submittedName>
</protein>
<dbReference type="Proteomes" id="UP001412067">
    <property type="component" value="Unassembled WGS sequence"/>
</dbReference>
<comment type="caution">
    <text evidence="2">The sequence shown here is derived from an EMBL/GenBank/DDBJ whole genome shotgun (WGS) entry which is preliminary data.</text>
</comment>
<evidence type="ECO:0000313" key="3">
    <source>
        <dbReference type="Proteomes" id="UP001412067"/>
    </source>
</evidence>
<evidence type="ECO:0000256" key="1">
    <source>
        <dbReference type="SAM" id="Phobius"/>
    </source>
</evidence>
<dbReference type="EMBL" id="JBBWWR010000009">
    <property type="protein sequence ID" value="KAK8961760.1"/>
    <property type="molecule type" value="Genomic_DNA"/>
</dbReference>
<organism evidence="2 3">
    <name type="scientific">Platanthera guangdongensis</name>
    <dbReference type="NCBI Taxonomy" id="2320717"/>
    <lineage>
        <taxon>Eukaryota</taxon>
        <taxon>Viridiplantae</taxon>
        <taxon>Streptophyta</taxon>
        <taxon>Embryophyta</taxon>
        <taxon>Tracheophyta</taxon>
        <taxon>Spermatophyta</taxon>
        <taxon>Magnoliopsida</taxon>
        <taxon>Liliopsida</taxon>
        <taxon>Asparagales</taxon>
        <taxon>Orchidaceae</taxon>
        <taxon>Orchidoideae</taxon>
        <taxon>Orchideae</taxon>
        <taxon>Orchidinae</taxon>
        <taxon>Platanthera</taxon>
    </lineage>
</organism>
<feature type="transmembrane region" description="Helical" evidence="1">
    <location>
        <begin position="20"/>
        <end position="37"/>
    </location>
</feature>
<name>A0ABR2MDX9_9ASPA</name>